<dbReference type="Proteomes" id="UP000182306">
    <property type="component" value="Plasmid B"/>
</dbReference>
<evidence type="ECO:0000313" key="2">
    <source>
        <dbReference type="Proteomes" id="UP000182306"/>
    </source>
</evidence>
<keyword evidence="2" id="KW-1185">Reference proteome</keyword>
<protein>
    <submittedName>
        <fullName evidence="1">Uncharacterized protein</fullName>
    </submittedName>
</protein>
<sequence>MFRDQANIIEIPASSVARAALVASKAKTTTTQSRSIKGAVKAALANGKPRLDLDLDAKGGTEITKRIEKDEDLGEMRIAHRKMSDGRGYVFTIQPATSRRLDGSAWDPAAPRMKLRDTKAGRKRGDPPEVTVQIHCRREDLLIEDPTIVDATVWNGGLLSRNKQIAVEQYIKKEVLAMGLPCGDLSDSFATVILADAVSVEER</sequence>
<accession>A0A1L3LT10</accession>
<proteinExistence type="predicted"/>
<organism evidence="1 2">
    <name type="scientific">Sinorhizobium americanum</name>
    <dbReference type="NCBI Taxonomy" id="194963"/>
    <lineage>
        <taxon>Bacteria</taxon>
        <taxon>Pseudomonadati</taxon>
        <taxon>Pseudomonadota</taxon>
        <taxon>Alphaproteobacteria</taxon>
        <taxon>Hyphomicrobiales</taxon>
        <taxon>Rhizobiaceae</taxon>
        <taxon>Sinorhizobium/Ensifer group</taxon>
        <taxon>Sinorhizobium</taxon>
    </lineage>
</organism>
<dbReference type="EMBL" id="CP013109">
    <property type="protein sequence ID" value="APG93217.1"/>
    <property type="molecule type" value="Genomic_DNA"/>
</dbReference>
<keyword evidence="1" id="KW-0614">Plasmid</keyword>
<geneLocation type="plasmid" evidence="1 2">
    <name>B</name>
</geneLocation>
<evidence type="ECO:0000313" key="1">
    <source>
        <dbReference type="EMBL" id="APG93217.1"/>
    </source>
</evidence>
<gene>
    <name evidence="1" type="ORF">SAMCFNEI73_pB0017</name>
</gene>
<name>A0A1L3LT10_9HYPH</name>
<dbReference type="KEGG" id="same:SAMCFNEI73_pB0017"/>
<dbReference type="AlphaFoldDB" id="A0A1L3LT10"/>
<reference evidence="1 2" key="1">
    <citation type="submission" date="2015-10" db="EMBL/GenBank/DDBJ databases">
        <title>Genomic differences between typical nodule nitrogen-fixing rhizobial strains and those coming from bean seeds.</title>
        <authorList>
            <person name="Peralta H."/>
            <person name="Aguilar-Vera A."/>
            <person name="Diaz R."/>
            <person name="Mora Y."/>
            <person name="Martinez-Batallar G."/>
            <person name="Salazar E."/>
            <person name="Vargas-Lagunas C."/>
            <person name="Encarnacion S."/>
            <person name="Girard L."/>
            <person name="Mora J."/>
        </authorList>
    </citation>
    <scope>NUCLEOTIDE SEQUENCE [LARGE SCALE GENOMIC DNA]</scope>
    <source>
        <strain evidence="1 2">CFNEI 73</strain>
        <plasmid evidence="1 2">B</plasmid>
    </source>
</reference>